<organism evidence="4">
    <name type="scientific">Arion vulgaris</name>
    <dbReference type="NCBI Taxonomy" id="1028688"/>
    <lineage>
        <taxon>Eukaryota</taxon>
        <taxon>Metazoa</taxon>
        <taxon>Spiralia</taxon>
        <taxon>Lophotrochozoa</taxon>
        <taxon>Mollusca</taxon>
        <taxon>Gastropoda</taxon>
        <taxon>Heterobranchia</taxon>
        <taxon>Euthyneura</taxon>
        <taxon>Panpulmonata</taxon>
        <taxon>Eupulmonata</taxon>
        <taxon>Stylommatophora</taxon>
        <taxon>Helicina</taxon>
        <taxon>Arionoidea</taxon>
        <taxon>Arionidae</taxon>
        <taxon>Arion</taxon>
    </lineage>
</organism>
<dbReference type="SUPFAM" id="SSF117281">
    <property type="entry name" value="Kelch motif"/>
    <property type="match status" value="2"/>
</dbReference>
<dbReference type="PANTHER" id="PTHR46093:SF18">
    <property type="entry name" value="FIBRONECTIN TYPE-III DOMAIN-CONTAINING PROTEIN"/>
    <property type="match status" value="1"/>
</dbReference>
<dbReference type="EMBL" id="HACG01036870">
    <property type="protein sequence ID" value="CEK83735.1"/>
    <property type="molecule type" value="Transcribed_RNA"/>
</dbReference>
<dbReference type="Gene3D" id="2.120.10.80">
    <property type="entry name" value="Kelch-type beta propeller"/>
    <property type="match status" value="2"/>
</dbReference>
<dbReference type="InterPro" id="IPR015915">
    <property type="entry name" value="Kelch-typ_b-propeller"/>
</dbReference>
<sequence>KDNKRRLTSVWDTLTQCVQLLLNTIYVNVEYIKFGDDLMNIKYQNMYIDFCIHRFFYLILTVGQVSWCQEWTWLGGDKMIGSLSTDNHPGGRSGSSVWSSNGTVWMFGGKGFTDIGAGKSHLLNDVWSFNIHSKQFELHNSGTWTSKFDPLLHSTVVPPLRQHAAMCGHLDDIFVFGGFHEGGASLGDLWAYNTSSRIWLEHTISNSSSVGPSARGDASVWCSKSAMYLFGGIDDNRTIYSDMWKLNLSSLAWTKLHENEESKNGCSLSYPAGRNGAATWSSGDFWYMFGGNTDSSFSYALQRTAGLTSDLWRYHLKNNTWHVVAGAKQSDHHSVHNMINSPHCSNIPGSRIGSAAWTNSDGNLWLFGGAGADNYPDSVRHHSKLLSDVWRFDLDVGCWDFMGGSATGETAGMYGDLGKASQTSLPGARTEMMSWSDGDNLVFIFGGLGHDENHFDGYLNDLWSVDFSMIISREYLMSPLILLTFFGVASSLLMALLVLALCSRQNQFRSGGRLQFKLSPEYYRLDSDVTV</sequence>
<keyword evidence="1" id="KW-0880">Kelch repeat</keyword>
<feature type="non-terminal residue" evidence="4">
    <location>
        <position position="1"/>
    </location>
</feature>
<feature type="transmembrane region" description="Helical" evidence="3">
    <location>
        <begin position="480"/>
        <end position="502"/>
    </location>
</feature>
<dbReference type="AlphaFoldDB" id="A0A0B7AV28"/>
<keyword evidence="3" id="KW-1133">Transmembrane helix</keyword>
<evidence type="ECO:0000313" key="4">
    <source>
        <dbReference type="EMBL" id="CEK83735.1"/>
    </source>
</evidence>
<proteinExistence type="predicted"/>
<dbReference type="Pfam" id="PF24681">
    <property type="entry name" value="Kelch_KLHDC2_KLHL20_DRC7"/>
    <property type="match status" value="1"/>
</dbReference>
<gene>
    <name evidence="4" type="primary">ORF138757</name>
</gene>
<reference evidence="4" key="1">
    <citation type="submission" date="2014-12" db="EMBL/GenBank/DDBJ databases">
        <title>Insight into the proteome of Arion vulgaris.</title>
        <authorList>
            <person name="Aradska J."/>
            <person name="Bulat T."/>
            <person name="Smidak R."/>
            <person name="Sarate P."/>
            <person name="Gangsoo J."/>
            <person name="Sialana F."/>
            <person name="Bilban M."/>
            <person name="Lubec G."/>
        </authorList>
    </citation>
    <scope>NUCLEOTIDE SEQUENCE</scope>
    <source>
        <tissue evidence="4">Skin</tissue>
    </source>
</reference>
<dbReference type="PANTHER" id="PTHR46093">
    <property type="entry name" value="ACYL-COA-BINDING DOMAIN-CONTAINING PROTEIN 5"/>
    <property type="match status" value="1"/>
</dbReference>
<accession>A0A0B7AV28</accession>
<keyword evidence="2" id="KW-0677">Repeat</keyword>
<evidence type="ECO:0000256" key="3">
    <source>
        <dbReference type="SAM" id="Phobius"/>
    </source>
</evidence>
<protein>
    <submittedName>
        <fullName evidence="4">Uncharacterized protein</fullName>
    </submittedName>
</protein>
<evidence type="ECO:0000256" key="2">
    <source>
        <dbReference type="ARBA" id="ARBA00022737"/>
    </source>
</evidence>
<name>A0A0B7AV28_9EUPU</name>
<keyword evidence="3" id="KW-0812">Transmembrane</keyword>
<evidence type="ECO:0000256" key="1">
    <source>
        <dbReference type="ARBA" id="ARBA00022441"/>
    </source>
</evidence>
<keyword evidence="3" id="KW-0472">Membrane</keyword>